<dbReference type="SUPFAM" id="SSF52540">
    <property type="entry name" value="P-loop containing nucleoside triphosphate hydrolases"/>
    <property type="match status" value="1"/>
</dbReference>
<dbReference type="Proteomes" id="UP000095284">
    <property type="component" value="Unplaced"/>
</dbReference>
<dbReference type="EMBL" id="CAJFDI010000006">
    <property type="protein sequence ID" value="CAD5235668.1"/>
    <property type="molecule type" value="Genomic_DNA"/>
</dbReference>
<gene>
    <name evidence="1" type="ORF">BXYJ_LOCUS15759</name>
</gene>
<dbReference type="InterPro" id="IPR027417">
    <property type="entry name" value="P-loop_NTPase"/>
</dbReference>
<protein>
    <submittedName>
        <fullName evidence="1">(pine wood nematode) hypothetical protein</fullName>
    </submittedName>
</protein>
<dbReference type="EMBL" id="CAJFCV020000006">
    <property type="protein sequence ID" value="CAG9132197.1"/>
    <property type="molecule type" value="Genomic_DNA"/>
</dbReference>
<name>A0A1I7S0C4_BURXY</name>
<evidence type="ECO:0000313" key="3">
    <source>
        <dbReference type="Proteomes" id="UP000659654"/>
    </source>
</evidence>
<dbReference type="WBParaSite" id="BXY_0644800.1">
    <property type="protein sequence ID" value="BXY_0644800.1"/>
    <property type="gene ID" value="BXY_0644800"/>
</dbReference>
<evidence type="ECO:0000313" key="4">
    <source>
        <dbReference type="WBParaSite" id="BXY_0644800.1"/>
    </source>
</evidence>
<organism evidence="2 4">
    <name type="scientific">Bursaphelenchus xylophilus</name>
    <name type="common">Pinewood nematode worm</name>
    <name type="synonym">Aphelenchoides xylophilus</name>
    <dbReference type="NCBI Taxonomy" id="6326"/>
    <lineage>
        <taxon>Eukaryota</taxon>
        <taxon>Metazoa</taxon>
        <taxon>Ecdysozoa</taxon>
        <taxon>Nematoda</taxon>
        <taxon>Chromadorea</taxon>
        <taxon>Rhabditida</taxon>
        <taxon>Tylenchina</taxon>
        <taxon>Tylenchomorpha</taxon>
        <taxon>Aphelenchoidea</taxon>
        <taxon>Aphelenchoididae</taxon>
        <taxon>Bursaphelenchus</taxon>
    </lineage>
</organism>
<evidence type="ECO:0000313" key="2">
    <source>
        <dbReference type="Proteomes" id="UP000095284"/>
    </source>
</evidence>
<dbReference type="Proteomes" id="UP000659654">
    <property type="component" value="Unassembled WGS sequence"/>
</dbReference>
<proteinExistence type="predicted"/>
<sequence length="136" mass="14228">MEVPVKPISNNSINLEIQLKPSDVTDNIQALGVGSPLGLPFQGRGLVQGLIVLFRAPPHLIHTRKGLLSLSPTVVAVDAPAGSGKTYLMAHTVQLMLQTKMANYVVVISESNDAVGAIAGALVNGHPVKSSVMAQE</sequence>
<dbReference type="AlphaFoldDB" id="A0A1I7S0C4"/>
<accession>A0A1I7S0C4</accession>
<keyword evidence="3" id="KW-1185">Reference proteome</keyword>
<reference evidence="1" key="2">
    <citation type="submission" date="2020-09" db="EMBL/GenBank/DDBJ databases">
        <authorList>
            <person name="Kikuchi T."/>
        </authorList>
    </citation>
    <scope>NUCLEOTIDE SEQUENCE</scope>
    <source>
        <strain evidence="1">Ka4C1</strain>
    </source>
</reference>
<reference evidence="4" key="1">
    <citation type="submission" date="2016-11" db="UniProtKB">
        <authorList>
            <consortium name="WormBaseParasite"/>
        </authorList>
    </citation>
    <scope>IDENTIFICATION</scope>
</reference>
<dbReference type="Proteomes" id="UP000582659">
    <property type="component" value="Unassembled WGS sequence"/>
</dbReference>
<dbReference type="Gene3D" id="3.40.50.300">
    <property type="entry name" value="P-loop containing nucleotide triphosphate hydrolases"/>
    <property type="match status" value="1"/>
</dbReference>
<evidence type="ECO:0000313" key="1">
    <source>
        <dbReference type="EMBL" id="CAD5235668.1"/>
    </source>
</evidence>